<keyword evidence="9" id="KW-0804">Transcription</keyword>
<gene>
    <name evidence="13" type="ORF">MNBD_GAMMA23-2323</name>
</gene>
<dbReference type="EMBL" id="UOFT01000039">
    <property type="protein sequence ID" value="VAW94598.1"/>
    <property type="molecule type" value="Genomic_DNA"/>
</dbReference>
<evidence type="ECO:0000256" key="3">
    <source>
        <dbReference type="ARBA" id="ARBA00022705"/>
    </source>
</evidence>
<dbReference type="GO" id="GO:0006508">
    <property type="term" value="P:proteolysis"/>
    <property type="evidence" value="ECO:0007669"/>
    <property type="project" value="UniProtKB-KW"/>
</dbReference>
<evidence type="ECO:0000256" key="11">
    <source>
        <dbReference type="ARBA" id="ARBA00023236"/>
    </source>
</evidence>
<dbReference type="GO" id="GO:0009432">
    <property type="term" value="P:SOS response"/>
    <property type="evidence" value="ECO:0007669"/>
    <property type="project" value="UniProtKB-KW"/>
</dbReference>
<keyword evidence="6" id="KW-0068">Autocatalytic cleavage</keyword>
<dbReference type="InterPro" id="IPR006197">
    <property type="entry name" value="Peptidase_S24_LexA"/>
</dbReference>
<dbReference type="CDD" id="cd06529">
    <property type="entry name" value="S24_LexA-like"/>
    <property type="match status" value="1"/>
</dbReference>
<evidence type="ECO:0000259" key="12">
    <source>
        <dbReference type="Pfam" id="PF00717"/>
    </source>
</evidence>
<name>A0A3B0ZMD5_9ZZZZ</name>
<dbReference type="AlphaFoldDB" id="A0A3B0ZMD5"/>
<dbReference type="Pfam" id="PF00717">
    <property type="entry name" value="Peptidase_S24"/>
    <property type="match status" value="1"/>
</dbReference>
<evidence type="ECO:0000256" key="7">
    <source>
        <dbReference type="ARBA" id="ARBA00023015"/>
    </source>
</evidence>
<keyword evidence="13" id="KW-0645">Protease</keyword>
<comment type="similarity">
    <text evidence="1">Belongs to the peptidase S24 family.</text>
</comment>
<dbReference type="PANTHER" id="PTHR33516:SF2">
    <property type="entry name" value="LEXA REPRESSOR-RELATED"/>
    <property type="match status" value="1"/>
</dbReference>
<dbReference type="InterPro" id="IPR039418">
    <property type="entry name" value="LexA-like"/>
</dbReference>
<evidence type="ECO:0000256" key="8">
    <source>
        <dbReference type="ARBA" id="ARBA00023125"/>
    </source>
</evidence>
<keyword evidence="10" id="KW-0234">DNA repair</keyword>
<keyword evidence="7" id="KW-0805">Transcription regulation</keyword>
<proteinExistence type="inferred from homology"/>
<evidence type="ECO:0000313" key="13">
    <source>
        <dbReference type="EMBL" id="VAW94598.1"/>
    </source>
</evidence>
<evidence type="ECO:0000256" key="1">
    <source>
        <dbReference type="ARBA" id="ARBA00007484"/>
    </source>
</evidence>
<keyword evidence="8" id="KW-0238">DNA-binding</keyword>
<dbReference type="InterPro" id="IPR006200">
    <property type="entry name" value="LexA"/>
</dbReference>
<dbReference type="PRINTS" id="PR00726">
    <property type="entry name" value="LEXASERPTASE"/>
</dbReference>
<dbReference type="EC" id="3.4.21.88" evidence="13"/>
<dbReference type="GO" id="GO:0006281">
    <property type="term" value="P:DNA repair"/>
    <property type="evidence" value="ECO:0007669"/>
    <property type="project" value="UniProtKB-KW"/>
</dbReference>
<reference evidence="13" key="1">
    <citation type="submission" date="2018-06" db="EMBL/GenBank/DDBJ databases">
        <authorList>
            <person name="Zhirakovskaya E."/>
        </authorList>
    </citation>
    <scope>NUCLEOTIDE SEQUENCE</scope>
</reference>
<dbReference type="InterPro" id="IPR015927">
    <property type="entry name" value="Peptidase_S24_S26A/B/C"/>
</dbReference>
<dbReference type="InterPro" id="IPR050077">
    <property type="entry name" value="LexA_repressor"/>
</dbReference>
<accession>A0A3B0ZMD5</accession>
<keyword evidence="4" id="KW-0227">DNA damage</keyword>
<sequence length="174" mass="19477">MSNVNILISKNNLDMYSYLDIQSDEMALVKAGHHVWQQSFETLDFVPQSLVEVPLMGWVAAGEPIDVCENDEVVSVPANMVKRNCYALRVRGNSMIDDNIQDGDLVVIEKRESAQNGETVVAMINYEQVTLKKLYIEADGIRLQPANPDMAPIYLRNEHVQILGIVTGVIRSTD</sequence>
<protein>
    <submittedName>
        <fullName evidence="13">SOS-response repressor and protease LexA</fullName>
        <ecNumber evidence="13">3.4.21.88</ecNumber>
    </submittedName>
</protein>
<evidence type="ECO:0000256" key="2">
    <source>
        <dbReference type="ARBA" id="ARBA00022491"/>
    </source>
</evidence>
<dbReference type="GO" id="GO:0003677">
    <property type="term" value="F:DNA binding"/>
    <property type="evidence" value="ECO:0007669"/>
    <property type="project" value="UniProtKB-KW"/>
</dbReference>
<keyword evidence="3" id="KW-0235">DNA replication</keyword>
<dbReference type="GO" id="GO:0045892">
    <property type="term" value="P:negative regulation of DNA-templated transcription"/>
    <property type="evidence" value="ECO:0007669"/>
    <property type="project" value="InterPro"/>
</dbReference>
<dbReference type="FunFam" id="2.10.109.10:FF:000001">
    <property type="entry name" value="LexA repressor"/>
    <property type="match status" value="1"/>
</dbReference>
<organism evidence="13">
    <name type="scientific">hydrothermal vent metagenome</name>
    <dbReference type="NCBI Taxonomy" id="652676"/>
    <lineage>
        <taxon>unclassified sequences</taxon>
        <taxon>metagenomes</taxon>
        <taxon>ecological metagenomes</taxon>
    </lineage>
</organism>
<evidence type="ECO:0000256" key="10">
    <source>
        <dbReference type="ARBA" id="ARBA00023204"/>
    </source>
</evidence>
<evidence type="ECO:0000256" key="5">
    <source>
        <dbReference type="ARBA" id="ARBA00022801"/>
    </source>
</evidence>
<evidence type="ECO:0000256" key="4">
    <source>
        <dbReference type="ARBA" id="ARBA00022763"/>
    </source>
</evidence>
<keyword evidence="2" id="KW-0678">Repressor</keyword>
<evidence type="ECO:0000256" key="9">
    <source>
        <dbReference type="ARBA" id="ARBA00023163"/>
    </source>
</evidence>
<dbReference type="InterPro" id="IPR036286">
    <property type="entry name" value="LexA/Signal_pep-like_sf"/>
</dbReference>
<evidence type="ECO:0000256" key="6">
    <source>
        <dbReference type="ARBA" id="ARBA00022813"/>
    </source>
</evidence>
<dbReference type="Gene3D" id="2.10.109.10">
    <property type="entry name" value="Umud Fragment, subunit A"/>
    <property type="match status" value="1"/>
</dbReference>
<dbReference type="NCBIfam" id="TIGR00498">
    <property type="entry name" value="lexA"/>
    <property type="match status" value="1"/>
</dbReference>
<dbReference type="GO" id="GO:0006260">
    <property type="term" value="P:DNA replication"/>
    <property type="evidence" value="ECO:0007669"/>
    <property type="project" value="UniProtKB-KW"/>
</dbReference>
<dbReference type="GO" id="GO:0004252">
    <property type="term" value="F:serine-type endopeptidase activity"/>
    <property type="evidence" value="ECO:0007669"/>
    <property type="project" value="UniProtKB-EC"/>
</dbReference>
<keyword evidence="5 13" id="KW-0378">Hydrolase</keyword>
<dbReference type="SUPFAM" id="SSF51306">
    <property type="entry name" value="LexA/Signal peptidase"/>
    <property type="match status" value="1"/>
</dbReference>
<dbReference type="PANTHER" id="PTHR33516">
    <property type="entry name" value="LEXA REPRESSOR"/>
    <property type="match status" value="1"/>
</dbReference>
<keyword evidence="11" id="KW-0742">SOS response</keyword>
<feature type="domain" description="Peptidase S24/S26A/S26B/S26C" evidence="12">
    <location>
        <begin position="54"/>
        <end position="166"/>
    </location>
</feature>